<feature type="signal peptide" evidence="1">
    <location>
        <begin position="1"/>
        <end position="22"/>
    </location>
</feature>
<dbReference type="GO" id="GO:0030973">
    <property type="term" value="F:molybdate ion binding"/>
    <property type="evidence" value="ECO:0007669"/>
    <property type="project" value="TreeGrafter"/>
</dbReference>
<keyword evidence="3" id="KW-1185">Reference proteome</keyword>
<reference evidence="2 3" key="1">
    <citation type="submission" date="2018-01" db="EMBL/GenBank/DDBJ databases">
        <title>Genomic Encyclopedia of Type Strains, Phase III (KMG-III): the genomes of soil and plant-associated and newly described type strains.</title>
        <authorList>
            <person name="Whitman W."/>
        </authorList>
    </citation>
    <scope>NUCLEOTIDE SEQUENCE [LARGE SCALE GENOMIC DNA]</scope>
    <source>
        <strain evidence="2 3">1131</strain>
    </source>
</reference>
<dbReference type="SUPFAM" id="SSF53850">
    <property type="entry name" value="Periplasmic binding protein-like II"/>
    <property type="match status" value="1"/>
</dbReference>
<gene>
    <name evidence="2" type="ORF">CYD53_102329</name>
</gene>
<dbReference type="RefSeq" id="WP_210202279.1">
    <property type="nucleotide sequence ID" value="NZ_PQFZ01000002.1"/>
</dbReference>
<dbReference type="GO" id="GO:0015689">
    <property type="term" value="P:molybdate ion transport"/>
    <property type="evidence" value="ECO:0007669"/>
    <property type="project" value="TreeGrafter"/>
</dbReference>
<sequence length="254" mass="25766">MRITIVDCFMIASLCAWGPAGAAEVKVLTAGAFKPIVQAVAADFEKQSGHKLVIDNDTAGGLLRRITGGEAFDLAVLTPAAVKELVEAGRIASGTPRNLARTSVGVAVKDGAPRPDIATVAAFKATLLAAGKVAYIDPAAGGSSGIYFAKLLETMGIADAVKAKAVLVPGGLVAQRLVTGEADLAIHQISEILAVKGATLVGPLPAEIQNYTTYTGGIAAASTQPEAAKTFLAFLGGDSAKRILAEKGMEGAPD</sequence>
<organism evidence="2 3">
    <name type="scientific">Bosea psychrotolerans</name>
    <dbReference type="NCBI Taxonomy" id="1871628"/>
    <lineage>
        <taxon>Bacteria</taxon>
        <taxon>Pseudomonadati</taxon>
        <taxon>Pseudomonadota</taxon>
        <taxon>Alphaproteobacteria</taxon>
        <taxon>Hyphomicrobiales</taxon>
        <taxon>Boseaceae</taxon>
        <taxon>Bosea</taxon>
    </lineage>
</organism>
<dbReference type="InterPro" id="IPR050682">
    <property type="entry name" value="ModA/WtpA"/>
</dbReference>
<evidence type="ECO:0000313" key="3">
    <source>
        <dbReference type="Proteomes" id="UP000236919"/>
    </source>
</evidence>
<accession>A0A2S4ML12</accession>
<evidence type="ECO:0000256" key="1">
    <source>
        <dbReference type="SAM" id="SignalP"/>
    </source>
</evidence>
<dbReference type="EMBL" id="PQFZ01000002">
    <property type="protein sequence ID" value="POR55443.1"/>
    <property type="molecule type" value="Genomic_DNA"/>
</dbReference>
<proteinExistence type="predicted"/>
<dbReference type="PANTHER" id="PTHR30632">
    <property type="entry name" value="MOLYBDATE-BINDING PERIPLASMIC PROTEIN"/>
    <property type="match status" value="1"/>
</dbReference>
<dbReference type="Proteomes" id="UP000236919">
    <property type="component" value="Unassembled WGS sequence"/>
</dbReference>
<feature type="chain" id="PRO_5015734946" evidence="1">
    <location>
        <begin position="23"/>
        <end position="254"/>
    </location>
</feature>
<dbReference type="AlphaFoldDB" id="A0A2S4ML12"/>
<evidence type="ECO:0000313" key="2">
    <source>
        <dbReference type="EMBL" id="POR55443.1"/>
    </source>
</evidence>
<dbReference type="Pfam" id="PF13531">
    <property type="entry name" value="SBP_bac_11"/>
    <property type="match status" value="1"/>
</dbReference>
<dbReference type="Gene3D" id="3.40.190.10">
    <property type="entry name" value="Periplasmic binding protein-like II"/>
    <property type="match status" value="2"/>
</dbReference>
<dbReference type="PANTHER" id="PTHR30632:SF11">
    <property type="entry name" value="BLR4797 PROTEIN"/>
    <property type="match status" value="1"/>
</dbReference>
<keyword evidence="1" id="KW-0732">Signal</keyword>
<name>A0A2S4ML12_9HYPH</name>
<comment type="caution">
    <text evidence="2">The sequence shown here is derived from an EMBL/GenBank/DDBJ whole genome shotgun (WGS) entry which is preliminary data.</text>
</comment>
<protein>
    <submittedName>
        <fullName evidence="2">Molybdate transport system substrate-binding protein</fullName>
    </submittedName>
</protein>